<dbReference type="EMBL" id="CP080467">
    <property type="protein sequence ID" value="UNO50811.1"/>
    <property type="molecule type" value="Genomic_DNA"/>
</dbReference>
<dbReference type="InterPro" id="IPR002477">
    <property type="entry name" value="Peptidoglycan-bd-like"/>
</dbReference>
<dbReference type="Pfam" id="PF08924">
    <property type="entry name" value="Rv2525c_GlyHyd-like"/>
    <property type="match status" value="1"/>
</dbReference>
<dbReference type="AlphaFoldDB" id="A0A9E7D017"/>
<dbReference type="InterPro" id="IPR017853">
    <property type="entry name" value="GH"/>
</dbReference>
<organism evidence="3 4">
    <name type="scientific">Alicyclobacillus acidoterrestris (strain ATCC 49025 / DSM 3922 / CIP 106132 / NCIMB 13137 / GD3B)</name>
    <dbReference type="NCBI Taxonomy" id="1356854"/>
    <lineage>
        <taxon>Bacteria</taxon>
        <taxon>Bacillati</taxon>
        <taxon>Bacillota</taxon>
        <taxon>Bacilli</taxon>
        <taxon>Bacillales</taxon>
        <taxon>Alicyclobacillaceae</taxon>
        <taxon>Alicyclobacillus</taxon>
    </lineage>
</organism>
<feature type="domain" description="Rv2525c-like glycoside hydrolase-like" evidence="2">
    <location>
        <begin position="3"/>
        <end position="161"/>
    </location>
</feature>
<evidence type="ECO:0000313" key="4">
    <source>
        <dbReference type="Proteomes" id="UP000829401"/>
    </source>
</evidence>
<protein>
    <submittedName>
        <fullName evidence="3">DUF1906 domain-containing protein</fullName>
    </submittedName>
</protein>
<dbReference type="Gene3D" id="1.10.101.10">
    <property type="entry name" value="PGBD-like superfamily/PGBD"/>
    <property type="match status" value="1"/>
</dbReference>
<dbReference type="SUPFAM" id="SSF47090">
    <property type="entry name" value="PGBD-like"/>
    <property type="match status" value="1"/>
</dbReference>
<dbReference type="InterPro" id="IPR036366">
    <property type="entry name" value="PGBDSf"/>
</dbReference>
<dbReference type="SUPFAM" id="SSF51445">
    <property type="entry name" value="(Trans)glycosidases"/>
    <property type="match status" value="1"/>
</dbReference>
<gene>
    <name evidence="3" type="ORF">K1I37_08355</name>
</gene>
<evidence type="ECO:0000259" key="1">
    <source>
        <dbReference type="Pfam" id="PF01471"/>
    </source>
</evidence>
<dbReference type="InterPro" id="IPR015020">
    <property type="entry name" value="Rv2525c-like_Glyco_Hydro-like"/>
</dbReference>
<evidence type="ECO:0000313" key="3">
    <source>
        <dbReference type="EMBL" id="UNO50811.1"/>
    </source>
</evidence>
<dbReference type="Gene3D" id="3.20.20.80">
    <property type="entry name" value="Glycosidases"/>
    <property type="match status" value="1"/>
</dbReference>
<name>A0A9E7D017_ALIAG</name>
<dbReference type="Pfam" id="PF01471">
    <property type="entry name" value="PG_binding_1"/>
    <property type="match status" value="1"/>
</dbReference>
<reference evidence="4" key="1">
    <citation type="journal article" date="2022" name="G3 (Bethesda)">
        <title>Unveiling the complete genome sequence of Alicyclobacillus acidoterrestris DSM 3922T, a taint-producing strain.</title>
        <authorList>
            <person name="Leonardo I.C."/>
            <person name="Barreto Crespo M.T."/>
            <person name="Gaspar F.B."/>
        </authorList>
    </citation>
    <scope>NUCLEOTIDE SEQUENCE [LARGE SCALE GENOMIC DNA]</scope>
    <source>
        <strain evidence="4">DSM 3922</strain>
    </source>
</reference>
<keyword evidence="4" id="KW-1185">Reference proteome</keyword>
<dbReference type="InterPro" id="IPR036365">
    <property type="entry name" value="PGBD-like_sf"/>
</dbReference>
<evidence type="ECO:0000259" key="2">
    <source>
        <dbReference type="Pfam" id="PF08924"/>
    </source>
</evidence>
<dbReference type="KEGG" id="aaco:K1I37_08355"/>
<proteinExistence type="predicted"/>
<feature type="domain" description="Peptidoglycan binding-like" evidence="1">
    <location>
        <begin position="182"/>
        <end position="238"/>
    </location>
</feature>
<accession>A0A9E7D017</accession>
<dbReference type="Proteomes" id="UP000829401">
    <property type="component" value="Chromosome"/>
</dbReference>
<sequence length="270" mass="29416">MTHVGRYLGPATNWKTMQQTEAQAILAASLNLWSIWETNPTNASYFSDAQGASDGKTEAAYAQSFGQPKGTAIYHTIDYDVQPDAYSRILEHFQAIKAANTGYKVGVYGPYGVLQYLYQNGAADYYWQTYAWSGGFLVSFAHLYQYQNSVTVAGINVDRDRILLDPGGWQQIMASTLQRGSTGDAVKTLQQELNTVLGIKLTVDGIFGPSTEAAVKSFQQQYHLSVDGIVGPQTEAALKAAYAAKSGTTGKVQQAISLIQQAQSLLKEVE</sequence>